<dbReference type="OrthoDB" id="1431247at2759"/>
<dbReference type="Pfam" id="PF00011">
    <property type="entry name" value="HSP20"/>
    <property type="match status" value="1"/>
</dbReference>
<dbReference type="CDD" id="cd06464">
    <property type="entry name" value="ACD_sHsps-like"/>
    <property type="match status" value="1"/>
</dbReference>
<evidence type="ECO:0000259" key="5">
    <source>
        <dbReference type="PROSITE" id="PS51203"/>
    </source>
</evidence>
<dbReference type="InterPro" id="IPR031107">
    <property type="entry name" value="Small_HSP"/>
</dbReference>
<evidence type="ECO:0000313" key="6">
    <source>
        <dbReference type="EMBL" id="OCH90084.1"/>
    </source>
</evidence>
<dbReference type="InterPro" id="IPR008978">
    <property type="entry name" value="HSP20-like_chaperone"/>
</dbReference>
<feature type="domain" description="CS" evidence="5">
    <location>
        <begin position="48"/>
        <end position="155"/>
    </location>
</feature>
<comment type="similarity">
    <text evidence="2 3">Belongs to the small heat shock protein (HSP20) family.</text>
</comment>
<accession>A0A8E2DLP3</accession>
<evidence type="ECO:0000313" key="7">
    <source>
        <dbReference type="Proteomes" id="UP000250043"/>
    </source>
</evidence>
<feature type="domain" description="SHSP" evidence="4">
    <location>
        <begin position="44"/>
        <end position="157"/>
    </location>
</feature>
<evidence type="ECO:0000256" key="1">
    <source>
        <dbReference type="ARBA" id="ARBA00023016"/>
    </source>
</evidence>
<reference evidence="6 7" key="1">
    <citation type="submission" date="2016-07" db="EMBL/GenBank/DDBJ databases">
        <title>Draft genome of the white-rot fungus Obba rivulosa 3A-2.</title>
        <authorList>
            <consortium name="DOE Joint Genome Institute"/>
            <person name="Miettinen O."/>
            <person name="Riley R."/>
            <person name="Acob R."/>
            <person name="Barry K."/>
            <person name="Cullen D."/>
            <person name="De Vries R."/>
            <person name="Hainaut M."/>
            <person name="Hatakka A."/>
            <person name="Henrissat B."/>
            <person name="Hilden K."/>
            <person name="Kuo R."/>
            <person name="Labutti K."/>
            <person name="Lipzen A."/>
            <person name="Makela M.R."/>
            <person name="Sandor L."/>
            <person name="Spatafora J.W."/>
            <person name="Grigoriev I.V."/>
            <person name="Hibbett D.S."/>
        </authorList>
    </citation>
    <scope>NUCLEOTIDE SEQUENCE [LARGE SCALE GENOMIC DNA]</scope>
    <source>
        <strain evidence="6 7">3A-2</strain>
    </source>
</reference>
<dbReference type="AlphaFoldDB" id="A0A8E2DLP3"/>
<evidence type="ECO:0000256" key="3">
    <source>
        <dbReference type="RuleBase" id="RU003616"/>
    </source>
</evidence>
<gene>
    <name evidence="6" type="ORF">OBBRIDRAFT_626151</name>
</gene>
<dbReference type="Proteomes" id="UP000250043">
    <property type="component" value="Unassembled WGS sequence"/>
</dbReference>
<dbReference type="EMBL" id="KV722412">
    <property type="protein sequence ID" value="OCH90084.1"/>
    <property type="molecule type" value="Genomic_DNA"/>
</dbReference>
<keyword evidence="7" id="KW-1185">Reference proteome</keyword>
<proteinExistence type="inferred from homology"/>
<dbReference type="PROSITE" id="PS51203">
    <property type="entry name" value="CS"/>
    <property type="match status" value="1"/>
</dbReference>
<organism evidence="6 7">
    <name type="scientific">Obba rivulosa</name>
    <dbReference type="NCBI Taxonomy" id="1052685"/>
    <lineage>
        <taxon>Eukaryota</taxon>
        <taxon>Fungi</taxon>
        <taxon>Dikarya</taxon>
        <taxon>Basidiomycota</taxon>
        <taxon>Agaricomycotina</taxon>
        <taxon>Agaricomycetes</taxon>
        <taxon>Polyporales</taxon>
        <taxon>Gelatoporiaceae</taxon>
        <taxon>Obba</taxon>
    </lineage>
</organism>
<dbReference type="SUPFAM" id="SSF49764">
    <property type="entry name" value="HSP20-like chaperones"/>
    <property type="match status" value="1"/>
</dbReference>
<evidence type="ECO:0000259" key="4">
    <source>
        <dbReference type="PROSITE" id="PS01031"/>
    </source>
</evidence>
<dbReference type="InterPro" id="IPR002068">
    <property type="entry name" value="A-crystallin/Hsp20_dom"/>
</dbReference>
<protein>
    <submittedName>
        <fullName evidence="6">HSP20-like chaperone</fullName>
    </submittedName>
</protein>
<name>A0A8E2DLP3_9APHY</name>
<dbReference type="PANTHER" id="PTHR11527">
    <property type="entry name" value="HEAT-SHOCK PROTEIN 20 FAMILY MEMBER"/>
    <property type="match status" value="1"/>
</dbReference>
<dbReference type="PROSITE" id="PS01031">
    <property type="entry name" value="SHSP"/>
    <property type="match status" value="1"/>
</dbReference>
<dbReference type="InterPro" id="IPR007052">
    <property type="entry name" value="CS_dom"/>
</dbReference>
<dbReference type="Gene3D" id="2.60.40.790">
    <property type="match status" value="1"/>
</dbReference>
<keyword evidence="1" id="KW-0346">Stress response</keyword>
<sequence length="157" mass="17625">MSLTSFFYEPLYSIADFDRLFDEAFSARAGSDDKGQVQRREGSSVTRALKPRMDLHEDSQKNIVTATFELPGLKKEDVNIDVHNNVLTVSGESKASEERDENGYAVRERRYGRFSRSIPLPQGIKPEDIKASMDNGVLTVTFPKTTPEQAPKRVPVS</sequence>
<evidence type="ECO:0000256" key="2">
    <source>
        <dbReference type="PROSITE-ProRule" id="PRU00285"/>
    </source>
</evidence>